<dbReference type="Proteomes" id="UP001153292">
    <property type="component" value="Chromosome 1"/>
</dbReference>
<accession>A0ABN8AW90</accession>
<sequence length="543" mass="60863">MLFGQWATNKLRPGGWRSRGSSVGDLRNKEGLTTQQLKDLGLKRSRESLRDHSGTDTDGETGEGRKKAKAGLRKAKATDCEEEAVLSTERKGTDEDNGFNRFNSTLQTVKDSLELIAVAAAGEQINMDFRKATNSDKVVVTQSIQERIESLMKENANLRKANENLMQQVQSLRGEVRAFSKELSTKGRPPKAADPITGPIRVDESEDKVLKEFAENLMLETTRMVSTRVNSLLKYLVRSEGLRPQLNSGKRRVAAQSEKATSGRTTPVQERERPEEWKIVTTAKKRKKKKAARKSNDGTDEVIEAGQVLPHNYAAVAAKGGGKVKERKCNWKCPECSCKQPKTGNLNTPIHQATRSEPTAADNIVTEVPSSQTAVGEKCVASPPESYNLTSPLQADNVTIRARREQKDFPRHNDFLTEERLRVILSDTLHASIRDLVSVQLKVLNDQVNELKDSMTFYNQKYEEMKTSLEEKIHVIDELQGDNWKLKSTLADVSNRLNMLEQNTRECNIEVNGIPEHKTENLVQTIEQLAKVIAPLLKKIYSM</sequence>
<protein>
    <submittedName>
        <fullName evidence="3">Uncharacterized protein</fullName>
    </submittedName>
</protein>
<evidence type="ECO:0000256" key="2">
    <source>
        <dbReference type="SAM" id="MobiDB-lite"/>
    </source>
</evidence>
<name>A0ABN8AW90_CHISP</name>
<proteinExistence type="predicted"/>
<feature type="coiled-coil region" evidence="1">
    <location>
        <begin position="141"/>
        <end position="182"/>
    </location>
</feature>
<keyword evidence="1" id="KW-0175">Coiled coil</keyword>
<evidence type="ECO:0000313" key="4">
    <source>
        <dbReference type="Proteomes" id="UP001153292"/>
    </source>
</evidence>
<reference evidence="3" key="1">
    <citation type="submission" date="2021-12" db="EMBL/GenBank/DDBJ databases">
        <authorList>
            <person name="King R."/>
        </authorList>
    </citation>
    <scope>NUCLEOTIDE SEQUENCE</scope>
</reference>
<feature type="region of interest" description="Disordered" evidence="2">
    <location>
        <begin position="246"/>
        <end position="275"/>
    </location>
</feature>
<dbReference type="EMBL" id="OU963894">
    <property type="protein sequence ID" value="CAH0397374.1"/>
    <property type="molecule type" value="Genomic_DNA"/>
</dbReference>
<feature type="compositionally biased region" description="Polar residues" evidence="2">
    <location>
        <begin position="258"/>
        <end position="268"/>
    </location>
</feature>
<gene>
    <name evidence="3" type="ORF">CHILSU_LOCUS444</name>
</gene>
<keyword evidence="4" id="KW-1185">Reference proteome</keyword>
<evidence type="ECO:0000313" key="3">
    <source>
        <dbReference type="EMBL" id="CAH0397374.1"/>
    </source>
</evidence>
<evidence type="ECO:0000256" key="1">
    <source>
        <dbReference type="SAM" id="Coils"/>
    </source>
</evidence>
<feature type="region of interest" description="Disordered" evidence="2">
    <location>
        <begin position="1"/>
        <end position="74"/>
    </location>
</feature>
<feature type="coiled-coil region" evidence="1">
    <location>
        <begin position="441"/>
        <end position="510"/>
    </location>
</feature>
<feature type="compositionally biased region" description="Basic and acidic residues" evidence="2">
    <location>
        <begin position="40"/>
        <end position="55"/>
    </location>
</feature>
<organism evidence="3 4">
    <name type="scientific">Chilo suppressalis</name>
    <name type="common">Asiatic rice borer moth</name>
    <dbReference type="NCBI Taxonomy" id="168631"/>
    <lineage>
        <taxon>Eukaryota</taxon>
        <taxon>Metazoa</taxon>
        <taxon>Ecdysozoa</taxon>
        <taxon>Arthropoda</taxon>
        <taxon>Hexapoda</taxon>
        <taxon>Insecta</taxon>
        <taxon>Pterygota</taxon>
        <taxon>Neoptera</taxon>
        <taxon>Endopterygota</taxon>
        <taxon>Lepidoptera</taxon>
        <taxon>Glossata</taxon>
        <taxon>Ditrysia</taxon>
        <taxon>Pyraloidea</taxon>
        <taxon>Crambidae</taxon>
        <taxon>Crambinae</taxon>
        <taxon>Chilo</taxon>
    </lineage>
</organism>